<sequence length="110" mass="13284">MRTTTLFLILTIATLILLSCPEESQGVIFVLSHGKVSKWKKRVNREERKKQRKAVRKDYNRKKRKQGLRRKMKELKRWFARFAKKNKRADNGERGTVKKRIWTSRRKSQL</sequence>
<name>A0AAD9QPX4_ACRCE</name>
<gene>
    <name evidence="3" type="ORF">P5673_011283</name>
</gene>
<dbReference type="AlphaFoldDB" id="A0AAD9QPX4"/>
<dbReference type="Proteomes" id="UP001249851">
    <property type="component" value="Unassembled WGS sequence"/>
</dbReference>
<keyword evidence="2" id="KW-0732">Signal</keyword>
<comment type="caution">
    <text evidence="3">The sequence shown here is derived from an EMBL/GenBank/DDBJ whole genome shotgun (WGS) entry which is preliminary data.</text>
</comment>
<evidence type="ECO:0000256" key="1">
    <source>
        <dbReference type="SAM" id="MobiDB-lite"/>
    </source>
</evidence>
<feature type="region of interest" description="Disordered" evidence="1">
    <location>
        <begin position="41"/>
        <end position="70"/>
    </location>
</feature>
<accession>A0AAD9QPX4</accession>
<dbReference type="PROSITE" id="PS51257">
    <property type="entry name" value="PROKAR_LIPOPROTEIN"/>
    <property type="match status" value="1"/>
</dbReference>
<reference evidence="3" key="2">
    <citation type="journal article" date="2023" name="Science">
        <title>Genomic signatures of disease resistance in endangered staghorn corals.</title>
        <authorList>
            <person name="Vollmer S.V."/>
            <person name="Selwyn J.D."/>
            <person name="Despard B.A."/>
            <person name="Roesel C.L."/>
        </authorList>
    </citation>
    <scope>NUCLEOTIDE SEQUENCE</scope>
    <source>
        <strain evidence="3">K2</strain>
    </source>
</reference>
<feature type="compositionally biased region" description="Basic residues" evidence="1">
    <location>
        <begin position="97"/>
        <end position="110"/>
    </location>
</feature>
<evidence type="ECO:0000313" key="4">
    <source>
        <dbReference type="Proteomes" id="UP001249851"/>
    </source>
</evidence>
<feature type="region of interest" description="Disordered" evidence="1">
    <location>
        <begin position="85"/>
        <end position="110"/>
    </location>
</feature>
<evidence type="ECO:0000313" key="3">
    <source>
        <dbReference type="EMBL" id="KAK2565318.1"/>
    </source>
</evidence>
<protein>
    <submittedName>
        <fullName evidence="3">Uncharacterized protein</fullName>
    </submittedName>
</protein>
<evidence type="ECO:0000256" key="2">
    <source>
        <dbReference type="SAM" id="SignalP"/>
    </source>
</evidence>
<reference evidence="3" key="1">
    <citation type="journal article" date="2023" name="G3 (Bethesda)">
        <title>Whole genome assembly and annotation of the endangered Caribbean coral Acropora cervicornis.</title>
        <authorList>
            <person name="Selwyn J.D."/>
            <person name="Vollmer S.V."/>
        </authorList>
    </citation>
    <scope>NUCLEOTIDE SEQUENCE</scope>
    <source>
        <strain evidence="3">K2</strain>
    </source>
</reference>
<feature type="signal peptide" evidence="2">
    <location>
        <begin position="1"/>
        <end position="26"/>
    </location>
</feature>
<feature type="compositionally biased region" description="Basic residues" evidence="1">
    <location>
        <begin position="50"/>
        <end position="70"/>
    </location>
</feature>
<organism evidence="3 4">
    <name type="scientific">Acropora cervicornis</name>
    <name type="common">Staghorn coral</name>
    <dbReference type="NCBI Taxonomy" id="6130"/>
    <lineage>
        <taxon>Eukaryota</taxon>
        <taxon>Metazoa</taxon>
        <taxon>Cnidaria</taxon>
        <taxon>Anthozoa</taxon>
        <taxon>Hexacorallia</taxon>
        <taxon>Scleractinia</taxon>
        <taxon>Astrocoeniina</taxon>
        <taxon>Acroporidae</taxon>
        <taxon>Acropora</taxon>
    </lineage>
</organism>
<proteinExistence type="predicted"/>
<dbReference type="EMBL" id="JARQWQ010000020">
    <property type="protein sequence ID" value="KAK2565318.1"/>
    <property type="molecule type" value="Genomic_DNA"/>
</dbReference>
<feature type="chain" id="PRO_5042218257" evidence="2">
    <location>
        <begin position="27"/>
        <end position="110"/>
    </location>
</feature>
<keyword evidence="4" id="KW-1185">Reference proteome</keyword>